<dbReference type="Pfam" id="PF01485">
    <property type="entry name" value="IBR"/>
    <property type="match status" value="1"/>
</dbReference>
<evidence type="ECO:0000256" key="6">
    <source>
        <dbReference type="ARBA" id="ARBA00022771"/>
    </source>
</evidence>
<evidence type="ECO:0000256" key="1">
    <source>
        <dbReference type="ARBA" id="ARBA00001798"/>
    </source>
</evidence>
<gene>
    <name evidence="12" type="ORF">D915_001892</name>
</gene>
<feature type="transmembrane region" description="Helical" evidence="10">
    <location>
        <begin position="458"/>
        <end position="490"/>
    </location>
</feature>
<evidence type="ECO:0000256" key="8">
    <source>
        <dbReference type="ARBA" id="ARBA00022833"/>
    </source>
</evidence>
<keyword evidence="6" id="KW-0863">Zinc-finger</keyword>
<dbReference type="Proteomes" id="UP000230066">
    <property type="component" value="Unassembled WGS sequence"/>
</dbReference>
<evidence type="ECO:0000256" key="2">
    <source>
        <dbReference type="ARBA" id="ARBA00012251"/>
    </source>
</evidence>
<evidence type="ECO:0000313" key="12">
    <source>
        <dbReference type="EMBL" id="THD27385.1"/>
    </source>
</evidence>
<feature type="domain" description="RING-type" evidence="11">
    <location>
        <begin position="51"/>
        <end position="395"/>
    </location>
</feature>
<comment type="caution">
    <text evidence="12">The sequence shown here is derived from an EMBL/GenBank/DDBJ whole genome shotgun (WGS) entry which is preliminary data.</text>
</comment>
<organism evidence="12 13">
    <name type="scientific">Fasciola hepatica</name>
    <name type="common">Liver fluke</name>
    <dbReference type="NCBI Taxonomy" id="6192"/>
    <lineage>
        <taxon>Eukaryota</taxon>
        <taxon>Metazoa</taxon>
        <taxon>Spiralia</taxon>
        <taxon>Lophotrochozoa</taxon>
        <taxon>Platyhelminthes</taxon>
        <taxon>Trematoda</taxon>
        <taxon>Digenea</taxon>
        <taxon>Plagiorchiida</taxon>
        <taxon>Echinostomata</taxon>
        <taxon>Echinostomatoidea</taxon>
        <taxon>Fasciolidae</taxon>
        <taxon>Fasciola</taxon>
    </lineage>
</organism>
<dbReference type="EC" id="2.3.2.31" evidence="2"/>
<evidence type="ECO:0000256" key="7">
    <source>
        <dbReference type="ARBA" id="ARBA00022786"/>
    </source>
</evidence>
<reference evidence="12" key="1">
    <citation type="submission" date="2019-03" db="EMBL/GenBank/DDBJ databases">
        <title>Improved annotation for the trematode Fasciola hepatica.</title>
        <authorList>
            <person name="Choi Y.-J."/>
            <person name="Martin J."/>
            <person name="Mitreva M."/>
        </authorList>
    </citation>
    <scope>NUCLEOTIDE SEQUENCE [LARGE SCALE GENOMIC DNA]</scope>
</reference>
<keyword evidence="8" id="KW-0862">Zinc</keyword>
<dbReference type="GO" id="GO:0061630">
    <property type="term" value="F:ubiquitin protein ligase activity"/>
    <property type="evidence" value="ECO:0007669"/>
    <property type="project" value="UniProtKB-EC"/>
</dbReference>
<keyword evidence="13" id="KW-1185">Reference proteome</keyword>
<dbReference type="Pfam" id="PF22191">
    <property type="entry name" value="IBR_1"/>
    <property type="match status" value="1"/>
</dbReference>
<keyword evidence="10" id="KW-1133">Transmembrane helix</keyword>
<evidence type="ECO:0000256" key="9">
    <source>
        <dbReference type="SAM" id="MobiDB-lite"/>
    </source>
</evidence>
<dbReference type="Gene3D" id="1.20.120.1750">
    <property type="match status" value="1"/>
</dbReference>
<keyword evidence="3" id="KW-0808">Transferase</keyword>
<dbReference type="GO" id="GO:0008270">
    <property type="term" value="F:zinc ion binding"/>
    <property type="evidence" value="ECO:0007669"/>
    <property type="project" value="UniProtKB-KW"/>
</dbReference>
<feature type="transmembrane region" description="Helical" evidence="10">
    <location>
        <begin position="429"/>
        <end position="446"/>
    </location>
</feature>
<protein>
    <recommendedName>
        <fullName evidence="2">RBR-type E3 ubiquitin transferase</fullName>
        <ecNumber evidence="2">2.3.2.31</ecNumber>
    </recommendedName>
</protein>
<feature type="region of interest" description="Disordered" evidence="9">
    <location>
        <begin position="208"/>
        <end position="233"/>
    </location>
</feature>
<keyword evidence="10" id="KW-0812">Transmembrane</keyword>
<evidence type="ECO:0000256" key="5">
    <source>
        <dbReference type="ARBA" id="ARBA00022737"/>
    </source>
</evidence>
<proteinExistence type="predicted"/>
<dbReference type="InterPro" id="IPR031127">
    <property type="entry name" value="E3_UB_ligase_RBR"/>
</dbReference>
<keyword evidence="4" id="KW-0479">Metal-binding</keyword>
<comment type="catalytic activity">
    <reaction evidence="1">
        <text>[E2 ubiquitin-conjugating enzyme]-S-ubiquitinyl-L-cysteine + [acceptor protein]-L-lysine = [E2 ubiquitin-conjugating enzyme]-L-cysteine + [acceptor protein]-N(6)-ubiquitinyl-L-lysine.</text>
        <dbReference type="EC" id="2.3.2.31"/>
    </reaction>
</comment>
<keyword evidence="5" id="KW-0677">Repeat</keyword>
<keyword evidence="10" id="KW-0472">Membrane</keyword>
<sequence length="531" mass="58157">MGNVENKGHMQSPTDRDASRLGRFFNRVLPATRTRSGDDTTRGTLSPCTNHDGECPVCFQPNLVLLQYSTCSHMACTLCWLTFLCTEIDSFAMSRLTCIGCKNPLSASTVIHMLTTAIQNPDFYGTVGNDSDPPFSYGHCVRMLSRYEEFLLRKALSREPDVRWCPSGCGYGLIAQGFKACPRLSCQRPECHGRAFCYNCQRPWNPSKNSTTPESTSDPDDSTPHLCTSEAEERNDTVEGVMAFFGVRRLHRRASAAISEPIPGHSSTSHRFSYPRMQSTGPCISEAEGSSEPLEYTPFVSGESVSSSIKTTPVVCPSSATSVSEDVRHSNVSLSSGDGGEIKACPRCKSMIQKLNDGSCNDMVCAICGFNFCWLCLRENTVGHYLSLSGCTVWGRQQWSTRRRILTLLALLLGTPILLPIIVAVGIPAISVAIIVGLTCWIGEIMRSRGKHRRRFAMFLTCLSSLLIAPVIASLIAAIVVPIVLGYVYLYLPISVTRSLCRSSPTPREVLDSPESAPIPVVVSVDDENTF</sequence>
<dbReference type="InterPro" id="IPR044066">
    <property type="entry name" value="TRIAD_supradom"/>
</dbReference>
<evidence type="ECO:0000256" key="4">
    <source>
        <dbReference type="ARBA" id="ARBA00022723"/>
    </source>
</evidence>
<evidence type="ECO:0000313" key="13">
    <source>
        <dbReference type="Proteomes" id="UP000230066"/>
    </source>
</evidence>
<evidence type="ECO:0000256" key="3">
    <source>
        <dbReference type="ARBA" id="ARBA00022679"/>
    </source>
</evidence>
<dbReference type="AlphaFoldDB" id="A0A4E0RIS1"/>
<dbReference type="EMBL" id="JXXN02000439">
    <property type="protein sequence ID" value="THD27385.1"/>
    <property type="molecule type" value="Genomic_DNA"/>
</dbReference>
<accession>A0A4E0RIS1</accession>
<keyword evidence="7" id="KW-0833">Ubl conjugation pathway</keyword>
<dbReference type="CDD" id="cd20338">
    <property type="entry name" value="BRcat_RBR_RNF19"/>
    <property type="match status" value="1"/>
</dbReference>
<evidence type="ECO:0000256" key="10">
    <source>
        <dbReference type="SAM" id="Phobius"/>
    </source>
</evidence>
<dbReference type="PANTHER" id="PTHR11685">
    <property type="entry name" value="RBR FAMILY RING FINGER AND IBR DOMAIN-CONTAINING"/>
    <property type="match status" value="1"/>
</dbReference>
<evidence type="ECO:0000259" key="11">
    <source>
        <dbReference type="PROSITE" id="PS51873"/>
    </source>
</evidence>
<dbReference type="SMART" id="SM00647">
    <property type="entry name" value="IBR"/>
    <property type="match status" value="2"/>
</dbReference>
<name>A0A4E0RIS1_FASHE</name>
<dbReference type="PROSITE" id="PS51873">
    <property type="entry name" value="TRIAD"/>
    <property type="match status" value="1"/>
</dbReference>
<dbReference type="InterPro" id="IPR002867">
    <property type="entry name" value="IBR_dom"/>
</dbReference>
<dbReference type="GO" id="GO:0016567">
    <property type="term" value="P:protein ubiquitination"/>
    <property type="evidence" value="ECO:0007669"/>
    <property type="project" value="InterPro"/>
</dbReference>
<dbReference type="SUPFAM" id="SSF57850">
    <property type="entry name" value="RING/U-box"/>
    <property type="match status" value="2"/>
</dbReference>